<evidence type="ECO:0000313" key="3">
    <source>
        <dbReference type="EMBL" id="ACD94459.1"/>
    </source>
</evidence>
<evidence type="ECO:0000313" key="4">
    <source>
        <dbReference type="Proteomes" id="UP000002420"/>
    </source>
</evidence>
<proteinExistence type="predicted"/>
<dbReference type="EMBL" id="CP001089">
    <property type="protein sequence ID" value="ACD94459.1"/>
    <property type="molecule type" value="Genomic_DNA"/>
</dbReference>
<feature type="chain" id="PRO_5002787520" evidence="2">
    <location>
        <begin position="25"/>
        <end position="134"/>
    </location>
</feature>
<protein>
    <submittedName>
        <fullName evidence="3">Uncharacterized protein</fullName>
    </submittedName>
</protein>
<accession>B3E4E4</accession>
<keyword evidence="2" id="KW-0732">Signal</keyword>
<name>B3E4E4_TRIL1</name>
<feature type="signal peptide" evidence="2">
    <location>
        <begin position="1"/>
        <end position="24"/>
    </location>
</feature>
<evidence type="ECO:0000256" key="2">
    <source>
        <dbReference type="SAM" id="SignalP"/>
    </source>
</evidence>
<dbReference type="KEGG" id="glo:Glov_0733"/>
<dbReference type="RefSeq" id="WP_012468815.1">
    <property type="nucleotide sequence ID" value="NC_010814.1"/>
</dbReference>
<reference evidence="3 4" key="1">
    <citation type="submission" date="2008-05" db="EMBL/GenBank/DDBJ databases">
        <title>Complete sequence of chromosome of Geobacter lovleyi SZ.</title>
        <authorList>
            <consortium name="US DOE Joint Genome Institute"/>
            <person name="Lucas S."/>
            <person name="Copeland A."/>
            <person name="Lapidus A."/>
            <person name="Glavina del Rio T."/>
            <person name="Dalin E."/>
            <person name="Tice H."/>
            <person name="Bruce D."/>
            <person name="Goodwin L."/>
            <person name="Pitluck S."/>
            <person name="Chertkov O."/>
            <person name="Meincke L."/>
            <person name="Brettin T."/>
            <person name="Detter J.C."/>
            <person name="Han C."/>
            <person name="Tapia R."/>
            <person name="Kuske C.R."/>
            <person name="Schmutz J."/>
            <person name="Larimer F."/>
            <person name="Land M."/>
            <person name="Hauser L."/>
            <person name="Kyrpides N."/>
            <person name="Mikhailova N."/>
            <person name="Sung Y."/>
            <person name="Fletcher K.E."/>
            <person name="Ritalahti K.M."/>
            <person name="Loeffler F.E."/>
            <person name="Richardson P."/>
        </authorList>
    </citation>
    <scope>NUCLEOTIDE SEQUENCE [LARGE SCALE GENOMIC DNA]</scope>
    <source>
        <strain evidence="4">ATCC BAA-1151 / DSM 17278 / SZ</strain>
    </source>
</reference>
<gene>
    <name evidence="3" type="ordered locus">Glov_0733</name>
</gene>
<evidence type="ECO:0000256" key="1">
    <source>
        <dbReference type="SAM" id="MobiDB-lite"/>
    </source>
</evidence>
<dbReference type="AlphaFoldDB" id="B3E4E4"/>
<dbReference type="STRING" id="398767.Glov_0733"/>
<feature type="region of interest" description="Disordered" evidence="1">
    <location>
        <begin position="115"/>
        <end position="134"/>
    </location>
</feature>
<keyword evidence="4" id="KW-1185">Reference proteome</keyword>
<dbReference type="OrthoDB" id="9840516at2"/>
<organism evidence="3 4">
    <name type="scientific">Trichlorobacter lovleyi (strain ATCC BAA-1151 / DSM 17278 / SZ)</name>
    <name type="common">Geobacter lovleyi</name>
    <dbReference type="NCBI Taxonomy" id="398767"/>
    <lineage>
        <taxon>Bacteria</taxon>
        <taxon>Pseudomonadati</taxon>
        <taxon>Thermodesulfobacteriota</taxon>
        <taxon>Desulfuromonadia</taxon>
        <taxon>Geobacterales</taxon>
        <taxon>Geobacteraceae</taxon>
        <taxon>Trichlorobacter</taxon>
    </lineage>
</organism>
<dbReference type="Proteomes" id="UP000002420">
    <property type="component" value="Chromosome"/>
</dbReference>
<sequence>MKRQLRIALVALSCAVATSGIAAAENLFSPPGPQFTNALVSGKIMVSSGYPTGSMTFNSNGSLTCSNYPAFVSCKRWEVQPDGALRREFTDSHTGTTVEVKAYWQLLSRSGNTLQVQQTSSNSTGPSTVTVTIQ</sequence>
<dbReference type="HOGENOM" id="CLU_1893195_0_0_7"/>